<dbReference type="PANTHER" id="PTHR15680:SF9">
    <property type="entry name" value="LARGE RIBOSOMAL SUBUNIT PROTEIN BL19M"/>
    <property type="match status" value="1"/>
</dbReference>
<dbReference type="InterPro" id="IPR008991">
    <property type="entry name" value="Translation_prot_SH3-like_sf"/>
</dbReference>
<dbReference type="PATRIC" id="fig|360411.5.peg.2929"/>
<dbReference type="EMBL" id="LGHJ01000014">
    <property type="protein sequence ID" value="KPL75382.1"/>
    <property type="molecule type" value="Genomic_DNA"/>
</dbReference>
<dbReference type="NCBIfam" id="TIGR01024">
    <property type="entry name" value="rplS_bact"/>
    <property type="match status" value="1"/>
</dbReference>
<dbReference type="PRINTS" id="PR00061">
    <property type="entry name" value="RIBOSOMALL19"/>
</dbReference>
<gene>
    <name evidence="6" type="primary">rplS</name>
    <name evidence="8" type="ORF">AC812_08855</name>
</gene>
<dbReference type="Gene3D" id="2.30.30.790">
    <property type="match status" value="1"/>
</dbReference>
<keyword evidence="4 6" id="KW-0687">Ribonucleoprotein</keyword>
<evidence type="ECO:0000256" key="5">
    <source>
        <dbReference type="ARBA" id="ARBA00035171"/>
    </source>
</evidence>
<dbReference type="InterPro" id="IPR038657">
    <property type="entry name" value="Ribosomal_bL19_sf"/>
</dbReference>
<dbReference type="AlphaFoldDB" id="A0A0P6WZL3"/>
<dbReference type="STRING" id="360411.AC812_08855"/>
<keyword evidence="3 6" id="KW-0689">Ribosomal protein</keyword>
<evidence type="ECO:0000256" key="3">
    <source>
        <dbReference type="ARBA" id="ARBA00022980"/>
    </source>
</evidence>
<dbReference type="HAMAP" id="MF_00402">
    <property type="entry name" value="Ribosomal_bL19"/>
    <property type="match status" value="1"/>
</dbReference>
<evidence type="ECO:0000256" key="4">
    <source>
        <dbReference type="ARBA" id="ARBA00023274"/>
    </source>
</evidence>
<evidence type="ECO:0000256" key="6">
    <source>
        <dbReference type="HAMAP-Rule" id="MF_00402"/>
    </source>
</evidence>
<dbReference type="InterPro" id="IPR018257">
    <property type="entry name" value="Ribosomal_bL19_CS"/>
</dbReference>
<dbReference type="InterPro" id="IPR001857">
    <property type="entry name" value="Ribosomal_bL19"/>
</dbReference>
<reference evidence="8 9" key="1">
    <citation type="submission" date="2015-07" db="EMBL/GenBank/DDBJ databases">
        <title>Draft genome of Bellilinea caldifistulae DSM 17877.</title>
        <authorList>
            <person name="Hemp J."/>
            <person name="Ward L.M."/>
            <person name="Pace L.A."/>
            <person name="Fischer W.W."/>
        </authorList>
    </citation>
    <scope>NUCLEOTIDE SEQUENCE [LARGE SCALE GENOMIC DNA]</scope>
    <source>
        <strain evidence="8 9">GOMI-1</strain>
    </source>
</reference>
<evidence type="ECO:0000256" key="2">
    <source>
        <dbReference type="ARBA" id="ARBA00005781"/>
    </source>
</evidence>
<evidence type="ECO:0000313" key="8">
    <source>
        <dbReference type="EMBL" id="KPL75382.1"/>
    </source>
</evidence>
<dbReference type="PANTHER" id="PTHR15680">
    <property type="entry name" value="RIBOSOMAL PROTEIN L19"/>
    <property type="match status" value="1"/>
</dbReference>
<accession>A0A0P6WZL3</accession>
<comment type="caution">
    <text evidence="8">The sequence shown here is derived from an EMBL/GenBank/DDBJ whole genome shotgun (WGS) entry which is preliminary data.</text>
</comment>
<protein>
    <recommendedName>
        <fullName evidence="5 6">Large ribosomal subunit protein bL19</fullName>
    </recommendedName>
</protein>
<comment type="similarity">
    <text evidence="2 6 7">Belongs to the bacterial ribosomal protein bL19 family.</text>
</comment>
<dbReference type="GO" id="GO:0006412">
    <property type="term" value="P:translation"/>
    <property type="evidence" value="ECO:0007669"/>
    <property type="project" value="UniProtKB-UniRule"/>
</dbReference>
<evidence type="ECO:0000313" key="9">
    <source>
        <dbReference type="Proteomes" id="UP000050514"/>
    </source>
</evidence>
<dbReference type="OrthoDB" id="9803541at2"/>
<dbReference type="PIRSF" id="PIRSF002191">
    <property type="entry name" value="Ribosomal_L19"/>
    <property type="match status" value="1"/>
</dbReference>
<dbReference type="GO" id="GO:0022625">
    <property type="term" value="C:cytosolic large ribosomal subunit"/>
    <property type="evidence" value="ECO:0007669"/>
    <property type="project" value="TreeGrafter"/>
</dbReference>
<dbReference type="Pfam" id="PF01245">
    <property type="entry name" value="Ribosomal_L19"/>
    <property type="match status" value="1"/>
</dbReference>
<sequence length="115" mass="13349">MDDILKSVEAPVNPNIPELKTGDTVSVHVKIKEGNRERIQEFKGTVLYIHNNGNNSTFTVRRIASNGIGVERTFLFRSPRIDRVVVERHSRVRRSRLYFLRDRTGKSARLKQKFN</sequence>
<organism evidence="8 9">
    <name type="scientific">Bellilinea caldifistulae</name>
    <dbReference type="NCBI Taxonomy" id="360411"/>
    <lineage>
        <taxon>Bacteria</taxon>
        <taxon>Bacillati</taxon>
        <taxon>Chloroflexota</taxon>
        <taxon>Anaerolineae</taxon>
        <taxon>Anaerolineales</taxon>
        <taxon>Anaerolineaceae</taxon>
        <taxon>Bellilinea</taxon>
    </lineage>
</organism>
<keyword evidence="9" id="KW-1185">Reference proteome</keyword>
<proteinExistence type="inferred from homology"/>
<evidence type="ECO:0000256" key="7">
    <source>
        <dbReference type="RuleBase" id="RU000559"/>
    </source>
</evidence>
<dbReference type="GO" id="GO:0003735">
    <property type="term" value="F:structural constituent of ribosome"/>
    <property type="evidence" value="ECO:0007669"/>
    <property type="project" value="InterPro"/>
</dbReference>
<evidence type="ECO:0000256" key="1">
    <source>
        <dbReference type="ARBA" id="ARBA00002349"/>
    </source>
</evidence>
<dbReference type="RefSeq" id="WP_061914002.1">
    <property type="nucleotide sequence ID" value="NZ_DF967971.1"/>
</dbReference>
<name>A0A0P6WZL3_9CHLR</name>
<dbReference type="PROSITE" id="PS01015">
    <property type="entry name" value="RIBOSOMAL_L19"/>
    <property type="match status" value="1"/>
</dbReference>
<dbReference type="Proteomes" id="UP000050514">
    <property type="component" value="Unassembled WGS sequence"/>
</dbReference>
<dbReference type="SUPFAM" id="SSF50104">
    <property type="entry name" value="Translation proteins SH3-like domain"/>
    <property type="match status" value="1"/>
</dbReference>
<comment type="function">
    <text evidence="1 6 7">This protein is located at the 30S-50S ribosomal subunit interface and may play a role in the structure and function of the aminoacyl-tRNA binding site.</text>
</comment>